<keyword evidence="2" id="KW-1185">Reference proteome</keyword>
<evidence type="ECO:0000313" key="2">
    <source>
        <dbReference type="Proteomes" id="UP000307380"/>
    </source>
</evidence>
<proteinExistence type="predicted"/>
<dbReference type="Gene3D" id="3.40.190.10">
    <property type="entry name" value="Periplasmic binding protein-like II"/>
    <property type="match status" value="2"/>
</dbReference>
<evidence type="ECO:0000313" key="1">
    <source>
        <dbReference type="EMBL" id="THG32549.1"/>
    </source>
</evidence>
<dbReference type="SUPFAM" id="SSF53850">
    <property type="entry name" value="Periplasmic binding protein-like II"/>
    <property type="match status" value="1"/>
</dbReference>
<name>A0A4S4FPR2_9MICO</name>
<protein>
    <submittedName>
        <fullName evidence="1">Uncharacterized protein</fullName>
    </submittedName>
</protein>
<sequence length="337" mass="36700">MSSTDTRSMEPRLSSPVDLRFKADWGQANLTRISGWLAQEIGDRSPMGSTFSIHAGRAGIDAIEALRDGKVDIALVTPAASSRLLYDGSGPAGHPAAPWLRSLGKITHRDRLVVAVDASLDAENVADLSAIADRLVIATSADDGVNAIGLAAHYGLKLAGADPKQLLRDGARFLYDERPFPLVHAFATGSANVIIQEAVMMPAWQHIADRRPVRYLEWGDAVIDGFAALGWPSAVIEKGYLPGQDRDLLTLDFADFLLLCREDLDDEVVYLATWCMVKTRLALEGQYRHIPADHTPVGYPQDPAEMQNTPVPLHESAQRAYRDLDGEGPLTDGLIWT</sequence>
<dbReference type="InterPro" id="IPR011852">
    <property type="entry name" value="TRAP_TAXI"/>
</dbReference>
<accession>A0A4S4FPR2</accession>
<dbReference type="OrthoDB" id="5582316at2"/>
<dbReference type="AlphaFoldDB" id="A0A4S4FPR2"/>
<dbReference type="EMBL" id="SSSN01000009">
    <property type="protein sequence ID" value="THG32549.1"/>
    <property type="molecule type" value="Genomic_DNA"/>
</dbReference>
<dbReference type="Pfam" id="PF16868">
    <property type="entry name" value="NMT1_3"/>
    <property type="match status" value="1"/>
</dbReference>
<organism evidence="1 2">
    <name type="scientific">Orlajensenia flava</name>
    <dbReference type="NCBI Taxonomy" id="2565934"/>
    <lineage>
        <taxon>Bacteria</taxon>
        <taxon>Bacillati</taxon>
        <taxon>Actinomycetota</taxon>
        <taxon>Actinomycetes</taxon>
        <taxon>Micrococcales</taxon>
        <taxon>Microbacteriaceae</taxon>
        <taxon>Orlajensenia</taxon>
    </lineage>
</organism>
<dbReference type="Proteomes" id="UP000307380">
    <property type="component" value="Unassembled WGS sequence"/>
</dbReference>
<gene>
    <name evidence="1" type="ORF">E6C70_12395</name>
</gene>
<comment type="caution">
    <text evidence="1">The sequence shown here is derived from an EMBL/GenBank/DDBJ whole genome shotgun (WGS) entry which is preliminary data.</text>
</comment>
<dbReference type="RefSeq" id="WP_136424851.1">
    <property type="nucleotide sequence ID" value="NZ_SSSN01000009.1"/>
</dbReference>
<reference evidence="1 2" key="1">
    <citation type="submission" date="2019-04" db="EMBL/GenBank/DDBJ databases">
        <authorList>
            <person name="Jiang L."/>
        </authorList>
    </citation>
    <scope>NUCLEOTIDE SEQUENCE [LARGE SCALE GENOMIC DNA]</scope>
    <source>
        <strain evidence="1 2">YIM 131861</strain>
    </source>
</reference>